<evidence type="ECO:0000256" key="1">
    <source>
        <dbReference type="SAM" id="Phobius"/>
    </source>
</evidence>
<keyword evidence="1" id="KW-0472">Membrane</keyword>
<sequence length="128" mass="14538">MASIGIRSPGGFNQTDWILSFLKSIKWPNTFRSAGKTYKTYFSNKKAGHLPISCLKQNYFFRDGVCANALAAAVFEALPERGFRKTLDAAEAAFLEVCLLFFAIRITCLSLKLYSMLRYKTRNNLYEV</sequence>
<dbReference type="AlphaFoldDB" id="A0A848EXF0"/>
<organism evidence="2 3">
    <name type="scientific">Megasphaera elsdenii</name>
    <dbReference type="NCBI Taxonomy" id="907"/>
    <lineage>
        <taxon>Bacteria</taxon>
        <taxon>Bacillati</taxon>
        <taxon>Bacillota</taxon>
        <taxon>Negativicutes</taxon>
        <taxon>Veillonellales</taxon>
        <taxon>Veillonellaceae</taxon>
        <taxon>Megasphaera</taxon>
    </lineage>
</organism>
<gene>
    <name evidence="2" type="ORF">HG933_11540</name>
</gene>
<feature type="transmembrane region" description="Helical" evidence="1">
    <location>
        <begin position="92"/>
        <end position="114"/>
    </location>
</feature>
<keyword evidence="1" id="KW-1133">Transmembrane helix</keyword>
<dbReference type="Proteomes" id="UP000536773">
    <property type="component" value="Unassembled WGS sequence"/>
</dbReference>
<comment type="caution">
    <text evidence="2">The sequence shown here is derived from an EMBL/GenBank/DDBJ whole genome shotgun (WGS) entry which is preliminary data.</text>
</comment>
<name>A0A848EXF0_MEGEL</name>
<dbReference type="EMBL" id="JABBJH010000029">
    <property type="protein sequence ID" value="NMK39985.1"/>
    <property type="molecule type" value="Genomic_DNA"/>
</dbReference>
<proteinExistence type="predicted"/>
<keyword evidence="1" id="KW-0812">Transmembrane</keyword>
<protein>
    <submittedName>
        <fullName evidence="2">Uncharacterized protein</fullName>
    </submittedName>
</protein>
<evidence type="ECO:0000313" key="2">
    <source>
        <dbReference type="EMBL" id="NMK39985.1"/>
    </source>
</evidence>
<evidence type="ECO:0000313" key="3">
    <source>
        <dbReference type="Proteomes" id="UP000536773"/>
    </source>
</evidence>
<reference evidence="2 3" key="1">
    <citation type="submission" date="2020-04" db="EMBL/GenBank/DDBJ databases">
        <authorList>
            <person name="Hitch T.C.A."/>
            <person name="Wylensek D."/>
            <person name="Clavel T."/>
        </authorList>
    </citation>
    <scope>NUCLEOTIDE SEQUENCE [LARGE SCALE GENOMIC DNA]</scope>
    <source>
        <strain evidence="2 3">WCA-386-APC-2A</strain>
    </source>
</reference>
<dbReference type="RefSeq" id="WP_169014026.1">
    <property type="nucleotide sequence ID" value="NZ_JABBJH010000029.1"/>
</dbReference>
<accession>A0A848EXF0</accession>